<gene>
    <name evidence="2" type="ORF">JCM19302_1084</name>
</gene>
<comment type="caution">
    <text evidence="2">The sequence shown here is derived from an EMBL/GenBank/DDBJ whole genome shotgun (WGS) entry which is preliminary data.</text>
</comment>
<protein>
    <submittedName>
        <fullName evidence="2">Uncharacterized protein</fullName>
    </submittedName>
</protein>
<organism evidence="2 3">
    <name type="scientific">Jejuia pallidilutea</name>
    <dbReference type="NCBI Taxonomy" id="504487"/>
    <lineage>
        <taxon>Bacteria</taxon>
        <taxon>Pseudomonadati</taxon>
        <taxon>Bacteroidota</taxon>
        <taxon>Flavobacteriia</taxon>
        <taxon>Flavobacteriales</taxon>
        <taxon>Flavobacteriaceae</taxon>
        <taxon>Jejuia</taxon>
    </lineage>
</organism>
<keyword evidence="1" id="KW-1133">Transmembrane helix</keyword>
<accession>A0A090W389</accession>
<sequence length="154" mass="17074">MVCANLPVLLPSFSVFLHRSAYGNVFKETIALQICCQFNTTTWHSEALLVFSQHAGLVPFLWNEVYNMSYGGFLSGALGPNKINLGMNMLFSFVFATGLMLQPQLKVNKVLIIVTLLTSLATIGVSGSRTTYLGLIVFICYLFVSRTKSFLVYL</sequence>
<proteinExistence type="predicted"/>
<evidence type="ECO:0000313" key="3">
    <source>
        <dbReference type="Proteomes" id="UP000029646"/>
    </source>
</evidence>
<dbReference type="Proteomes" id="UP000029646">
    <property type="component" value="Unassembled WGS sequence"/>
</dbReference>
<dbReference type="EMBL" id="BBNS01000012">
    <property type="protein sequence ID" value="GAL71406.1"/>
    <property type="molecule type" value="Genomic_DNA"/>
</dbReference>
<evidence type="ECO:0000256" key="1">
    <source>
        <dbReference type="SAM" id="Phobius"/>
    </source>
</evidence>
<dbReference type="AlphaFoldDB" id="A0A090W389"/>
<reference evidence="2 3" key="1">
    <citation type="journal article" date="2014" name="Genome Announc.">
        <title>Draft Genome Sequence of Marine Flavobacterium Jejuia pallidilutea Strain 11shimoA1 and Pigmentation Mutants.</title>
        <authorList>
            <person name="Takatani N."/>
            <person name="Nakanishi M."/>
            <person name="Meirelles P."/>
            <person name="Mino S."/>
            <person name="Suda W."/>
            <person name="Oshima K."/>
            <person name="Hattori M."/>
            <person name="Ohkuma M."/>
            <person name="Hosokawa M."/>
            <person name="Miyashita K."/>
            <person name="Thompson F.L."/>
            <person name="Niwa A."/>
            <person name="Sawabe T."/>
            <person name="Sawabe T."/>
        </authorList>
    </citation>
    <scope>NUCLEOTIDE SEQUENCE [LARGE SCALE GENOMIC DNA]</scope>
    <source>
        <strain evidence="3">JCM19302</strain>
    </source>
</reference>
<keyword evidence="1" id="KW-0812">Transmembrane</keyword>
<feature type="transmembrane region" description="Helical" evidence="1">
    <location>
        <begin position="132"/>
        <end position="153"/>
    </location>
</feature>
<keyword evidence="1" id="KW-0472">Membrane</keyword>
<name>A0A090W389_9FLAO</name>
<dbReference type="RefSeq" id="WP_042248557.1">
    <property type="nucleotide sequence ID" value="NZ_BBNS01000012.1"/>
</dbReference>
<evidence type="ECO:0000313" key="2">
    <source>
        <dbReference type="EMBL" id="GAL71406.1"/>
    </source>
</evidence>